<comment type="caution">
    <text evidence="4">The sequence shown here is derived from an EMBL/GenBank/DDBJ whole genome shotgun (WGS) entry which is preliminary data.</text>
</comment>
<proteinExistence type="predicted"/>
<dbReference type="Pfam" id="PF05598">
    <property type="entry name" value="DUF772"/>
    <property type="match status" value="1"/>
</dbReference>
<dbReference type="OrthoDB" id="9762730at2"/>
<sequence length="458" mass="53266">MLLQDLVSLGSKTLQIMLGKLPKKGQRDLFRPMLKDFIDMGHELVLLSDNIDWSYFEKEFAPLYSQRGAPSVPIRLMVGCLLLKHLYNLGDDRIPEYWVRDVYFQYFCGCEFFEHEFPFDPSDFVHFRNRVGEEGIGKIFVYSVGLHGKKLPGQTSFVLSDTTVQENNTTFPTDAKLCKKVIDKCNAIAGKEGISQRRSYRRESKQLVRDTYNGKHPKRKKRADKAKRRLKTIANIQLRELERKMTEAQKKQYEQTLSICNRAVNQQKNDKDKIYSLHKPFTRCIAKGKAHKQYEFGNKVGMITTGRKGRKIITAIKAFLGNPYDGDTIDPLLAQMEDGRLRLPQELIYDRGGKGRNQIRGVSIITPGKPKAKDTPCQKRQKRNKCRARAAIEPIFGHLKKDFRMEQNYLWGEKGIQINAYLAATAWNLKKMMEKLKEKFLYFIFGWFFRQDKIYFVA</sequence>
<evidence type="ECO:0000313" key="4">
    <source>
        <dbReference type="EMBL" id="RRD62770.1"/>
    </source>
</evidence>
<dbReference type="PANTHER" id="PTHR33803:SF3">
    <property type="entry name" value="BLL1974 PROTEIN"/>
    <property type="match status" value="1"/>
</dbReference>
<dbReference type="Pfam" id="PF01609">
    <property type="entry name" value="DDE_Tnp_1"/>
    <property type="match status" value="1"/>
</dbReference>
<feature type="coiled-coil region" evidence="1">
    <location>
        <begin position="231"/>
        <end position="270"/>
    </location>
</feature>
<evidence type="ECO:0000313" key="5">
    <source>
        <dbReference type="Proteomes" id="UP000278609"/>
    </source>
</evidence>
<dbReference type="InterPro" id="IPR008490">
    <property type="entry name" value="Transposase_InsH_N"/>
</dbReference>
<gene>
    <name evidence="4" type="ORF">EII40_01590</name>
</gene>
<evidence type="ECO:0000259" key="3">
    <source>
        <dbReference type="Pfam" id="PF05598"/>
    </source>
</evidence>
<keyword evidence="1" id="KW-0175">Coiled coil</keyword>
<dbReference type="PANTHER" id="PTHR33803">
    <property type="entry name" value="IS1478 TRANSPOSASE"/>
    <property type="match status" value="1"/>
</dbReference>
<dbReference type="NCBIfam" id="NF033578">
    <property type="entry name" value="transpos_IS5_1"/>
    <property type="match status" value="1"/>
</dbReference>
<feature type="domain" description="Transposase InsH N-terminal" evidence="3">
    <location>
        <begin position="34"/>
        <end position="130"/>
    </location>
</feature>
<dbReference type="InterPro" id="IPR002559">
    <property type="entry name" value="Transposase_11"/>
</dbReference>
<evidence type="ECO:0000259" key="2">
    <source>
        <dbReference type="Pfam" id="PF01609"/>
    </source>
</evidence>
<dbReference type="Proteomes" id="UP000278609">
    <property type="component" value="Unassembled WGS sequence"/>
</dbReference>
<dbReference type="GO" id="GO:0006313">
    <property type="term" value="P:DNA transposition"/>
    <property type="evidence" value="ECO:0007669"/>
    <property type="project" value="InterPro"/>
</dbReference>
<accession>A0A3P1XXM1</accession>
<dbReference type="GO" id="GO:0003677">
    <property type="term" value="F:DNA binding"/>
    <property type="evidence" value="ECO:0007669"/>
    <property type="project" value="InterPro"/>
</dbReference>
<reference evidence="4 5" key="1">
    <citation type="submission" date="2018-11" db="EMBL/GenBank/DDBJ databases">
        <title>Genomes From Bacteria Associated with the Canine Oral Cavity: a Test Case for Automated Genome-Based Taxonomic Assignment.</title>
        <authorList>
            <person name="Coil D.A."/>
            <person name="Jospin G."/>
            <person name="Darling A.E."/>
            <person name="Wallis C."/>
            <person name="Davis I.J."/>
            <person name="Harris S."/>
            <person name="Eisen J.A."/>
            <person name="Holcombe L.J."/>
            <person name="O'Flynn C."/>
        </authorList>
    </citation>
    <scope>NUCLEOTIDE SEQUENCE [LARGE SCALE GENOMIC DNA]</scope>
    <source>
        <strain evidence="4 5">OH2617_COT-023</strain>
    </source>
</reference>
<dbReference type="EMBL" id="RQYS01000005">
    <property type="protein sequence ID" value="RRD62770.1"/>
    <property type="molecule type" value="Genomic_DNA"/>
</dbReference>
<dbReference type="GO" id="GO:0004803">
    <property type="term" value="F:transposase activity"/>
    <property type="evidence" value="ECO:0007669"/>
    <property type="project" value="InterPro"/>
</dbReference>
<name>A0A3P1XXM1_TANFO</name>
<protein>
    <submittedName>
        <fullName evidence="4">IS5 family transposase</fullName>
    </submittedName>
</protein>
<dbReference type="InterPro" id="IPR047710">
    <property type="entry name" value="Transpos_IS5-like"/>
</dbReference>
<dbReference type="AlphaFoldDB" id="A0A3P1XXM1"/>
<organism evidence="4 5">
    <name type="scientific">Tannerella forsythia</name>
    <name type="common">Bacteroides forsythus</name>
    <dbReference type="NCBI Taxonomy" id="28112"/>
    <lineage>
        <taxon>Bacteria</taxon>
        <taxon>Pseudomonadati</taxon>
        <taxon>Bacteroidota</taxon>
        <taxon>Bacteroidia</taxon>
        <taxon>Bacteroidales</taxon>
        <taxon>Tannerellaceae</taxon>
        <taxon>Tannerella</taxon>
    </lineage>
</organism>
<evidence type="ECO:0000256" key="1">
    <source>
        <dbReference type="SAM" id="Coils"/>
    </source>
</evidence>
<feature type="domain" description="Transposase IS4-like" evidence="2">
    <location>
        <begin position="288"/>
        <end position="429"/>
    </location>
</feature>